<dbReference type="PROSITE" id="PS50088">
    <property type="entry name" value="ANK_REPEAT"/>
    <property type="match status" value="2"/>
</dbReference>
<keyword evidence="6" id="KW-1185">Reference proteome</keyword>
<dbReference type="PRINTS" id="PR01415">
    <property type="entry name" value="ANKYRIN"/>
</dbReference>
<dbReference type="PROSITE" id="PS50297">
    <property type="entry name" value="ANK_REP_REGION"/>
    <property type="match status" value="2"/>
</dbReference>
<sequence>MEVENNSEFKLPDICIKKYKKNTSKENKLINAVSTGNIKDIYDILWNENVSPQVKKDFYGSDLITIATQNNQNDLVKLFMKMNLDPHNPNNYGTTPIHWAANNGNDSIIKELCNHGLTVRDLEKRDQFGSTPLHFAAMKNNESVVQLLISSGINPTVINNDGMRASDVTTDISIKRYLKEEENRYMAEHFKKKGKRKGKKKKGSGKSRSLSSSKSNSAPSRKASTVKQSSIVKSVSTVKPKKNTSVSSKKNSISSVLPPEIPSYKSVVASRLRKQILNPTSYAMKNFNDDVITLDNSSKSLKGSKSNSPKSSTESIKQKNSL</sequence>
<dbReference type="Gene3D" id="1.25.40.20">
    <property type="entry name" value="Ankyrin repeat-containing domain"/>
    <property type="match status" value="1"/>
</dbReference>
<proteinExistence type="predicted"/>
<feature type="compositionally biased region" description="Low complexity" evidence="4">
    <location>
        <begin position="206"/>
        <end position="256"/>
    </location>
</feature>
<feature type="compositionally biased region" description="Basic residues" evidence="4">
    <location>
        <begin position="190"/>
        <end position="205"/>
    </location>
</feature>
<evidence type="ECO:0000256" key="1">
    <source>
        <dbReference type="ARBA" id="ARBA00022737"/>
    </source>
</evidence>
<evidence type="ECO:0000256" key="4">
    <source>
        <dbReference type="SAM" id="MobiDB-lite"/>
    </source>
</evidence>
<dbReference type="PANTHER" id="PTHR24126:SF14">
    <property type="entry name" value="ANK_REP_REGION DOMAIN-CONTAINING PROTEIN"/>
    <property type="match status" value="1"/>
</dbReference>
<dbReference type="SMART" id="SM00248">
    <property type="entry name" value="ANK"/>
    <property type="match status" value="3"/>
</dbReference>
<dbReference type="EMBL" id="MCFH01000054">
    <property type="protein sequence ID" value="ORX43245.1"/>
    <property type="molecule type" value="Genomic_DNA"/>
</dbReference>
<feature type="region of interest" description="Disordered" evidence="4">
    <location>
        <begin position="294"/>
        <end position="322"/>
    </location>
</feature>
<name>A0A1Y1UY84_9FUNG</name>
<feature type="region of interest" description="Disordered" evidence="4">
    <location>
        <begin position="187"/>
        <end position="259"/>
    </location>
</feature>
<evidence type="ECO:0000313" key="5">
    <source>
        <dbReference type="EMBL" id="ORX43245.1"/>
    </source>
</evidence>
<reference evidence="5 6" key="1">
    <citation type="submission" date="2016-08" db="EMBL/GenBank/DDBJ databases">
        <title>Genomes of anaerobic fungi encode conserved fungal cellulosomes for biomass hydrolysis.</title>
        <authorList>
            <consortium name="DOE Joint Genome Institute"/>
            <person name="Haitjema C.H."/>
            <person name="Gilmore S.P."/>
            <person name="Henske J.K."/>
            <person name="Solomon K.V."/>
            <person name="De Groot R."/>
            <person name="Kuo A."/>
            <person name="Mondo S.J."/>
            <person name="Salamov A.A."/>
            <person name="Labutti K."/>
            <person name="Zhao Z."/>
            <person name="Chiniquy J."/>
            <person name="Barry K."/>
            <person name="Brewer H.M."/>
            <person name="Purvine S.O."/>
            <person name="Wright A.T."/>
            <person name="Boxma B."/>
            <person name="Van Alen T."/>
            <person name="Hackstein J.H."/>
            <person name="Baker S.E."/>
            <person name="Grigoriev I.V."/>
            <person name="O'Malley M.A."/>
        </authorList>
    </citation>
    <scope>NUCLEOTIDE SEQUENCE [LARGE SCALE GENOMIC DNA]</scope>
    <source>
        <strain evidence="6">finn</strain>
    </source>
</reference>
<organism evidence="5 6">
    <name type="scientific">Piromyces finnis</name>
    <dbReference type="NCBI Taxonomy" id="1754191"/>
    <lineage>
        <taxon>Eukaryota</taxon>
        <taxon>Fungi</taxon>
        <taxon>Fungi incertae sedis</taxon>
        <taxon>Chytridiomycota</taxon>
        <taxon>Chytridiomycota incertae sedis</taxon>
        <taxon>Neocallimastigomycetes</taxon>
        <taxon>Neocallimastigales</taxon>
        <taxon>Neocallimastigaceae</taxon>
        <taxon>Piromyces</taxon>
    </lineage>
</organism>
<dbReference type="AlphaFoldDB" id="A0A1Y1UY84"/>
<dbReference type="Pfam" id="PF12796">
    <property type="entry name" value="Ank_2"/>
    <property type="match status" value="1"/>
</dbReference>
<keyword evidence="1" id="KW-0677">Repeat</keyword>
<feature type="repeat" description="ANK" evidence="3">
    <location>
        <begin position="92"/>
        <end position="124"/>
    </location>
</feature>
<dbReference type="InterPro" id="IPR002110">
    <property type="entry name" value="Ankyrin_rpt"/>
</dbReference>
<evidence type="ECO:0000256" key="2">
    <source>
        <dbReference type="ARBA" id="ARBA00023043"/>
    </source>
</evidence>
<dbReference type="OrthoDB" id="2155436at2759"/>
<dbReference type="InterPro" id="IPR036770">
    <property type="entry name" value="Ankyrin_rpt-contain_sf"/>
</dbReference>
<feature type="compositionally biased region" description="Low complexity" evidence="4">
    <location>
        <begin position="297"/>
        <end position="315"/>
    </location>
</feature>
<accession>A0A1Y1UY84</accession>
<dbReference type="PANTHER" id="PTHR24126">
    <property type="entry name" value="ANKYRIN REPEAT, PH AND SEC7 DOMAIN CONTAINING PROTEIN SECG-RELATED"/>
    <property type="match status" value="1"/>
</dbReference>
<protein>
    <submittedName>
        <fullName evidence="5">Ankyrin</fullName>
    </submittedName>
</protein>
<gene>
    <name evidence="5" type="ORF">BCR36DRAFT_586732</name>
</gene>
<evidence type="ECO:0000313" key="6">
    <source>
        <dbReference type="Proteomes" id="UP000193719"/>
    </source>
</evidence>
<reference evidence="5 6" key="2">
    <citation type="submission" date="2016-08" db="EMBL/GenBank/DDBJ databases">
        <title>Pervasive Adenine N6-methylation of Active Genes in Fungi.</title>
        <authorList>
            <consortium name="DOE Joint Genome Institute"/>
            <person name="Mondo S.J."/>
            <person name="Dannebaum R.O."/>
            <person name="Kuo R.C."/>
            <person name="Labutti K."/>
            <person name="Haridas S."/>
            <person name="Kuo A."/>
            <person name="Salamov A."/>
            <person name="Ahrendt S.R."/>
            <person name="Lipzen A."/>
            <person name="Sullivan W."/>
            <person name="Andreopoulos W.B."/>
            <person name="Clum A."/>
            <person name="Lindquist E."/>
            <person name="Daum C."/>
            <person name="Ramamoorthy G.K."/>
            <person name="Gryganskyi A."/>
            <person name="Culley D."/>
            <person name="Magnuson J.K."/>
            <person name="James T.Y."/>
            <person name="O'Malley M.A."/>
            <person name="Stajich J.E."/>
            <person name="Spatafora J.W."/>
            <person name="Visel A."/>
            <person name="Grigoriev I.V."/>
        </authorList>
    </citation>
    <scope>NUCLEOTIDE SEQUENCE [LARGE SCALE GENOMIC DNA]</scope>
    <source>
        <strain evidence="6">finn</strain>
    </source>
</reference>
<evidence type="ECO:0000256" key="3">
    <source>
        <dbReference type="PROSITE-ProRule" id="PRU00023"/>
    </source>
</evidence>
<dbReference type="STRING" id="1754191.A0A1Y1UY84"/>
<dbReference type="SUPFAM" id="SSF48403">
    <property type="entry name" value="Ankyrin repeat"/>
    <property type="match status" value="1"/>
</dbReference>
<feature type="repeat" description="ANK" evidence="3">
    <location>
        <begin position="128"/>
        <end position="160"/>
    </location>
</feature>
<keyword evidence="2 3" id="KW-0040">ANK repeat</keyword>
<comment type="caution">
    <text evidence="5">The sequence shown here is derived from an EMBL/GenBank/DDBJ whole genome shotgun (WGS) entry which is preliminary data.</text>
</comment>
<dbReference type="Proteomes" id="UP000193719">
    <property type="component" value="Unassembled WGS sequence"/>
</dbReference>